<feature type="transmembrane region" description="Helical" evidence="6">
    <location>
        <begin position="6"/>
        <end position="24"/>
    </location>
</feature>
<keyword evidence="4 6" id="KW-1133">Transmembrane helix</keyword>
<dbReference type="PANTHER" id="PTHR35007:SF1">
    <property type="entry name" value="PILUS ASSEMBLY PROTEIN"/>
    <property type="match status" value="1"/>
</dbReference>
<dbReference type="RefSeq" id="WP_017058719.1">
    <property type="nucleotide sequence ID" value="NZ_AP025498.1"/>
</dbReference>
<reference evidence="8 13" key="2">
    <citation type="submission" date="2024-06" db="EMBL/GenBank/DDBJ databases">
        <authorList>
            <person name="Steensen K."/>
            <person name="Seneca J."/>
            <person name="Bartlau N."/>
            <person name="Yu A.X."/>
            <person name="Polz M.F."/>
        </authorList>
    </citation>
    <scope>NUCLEOTIDE SEQUENCE [LARGE SCALE GENOMIC DNA]</scope>
    <source>
        <strain evidence="8 13">5S240</strain>
    </source>
</reference>
<dbReference type="Proteomes" id="UP001569177">
    <property type="component" value="Unassembled WGS sequence"/>
</dbReference>
<sequence>MVNLYLLLSVAVAVTSVLCYALAVKYKRKQATEEDVSPELTVRTQSDSLKDLLIEKAQALGFSQSWLKNGVLILLITTFNAGVAWRFGHLSFAVSLIVSFLLIVLIARLRKAKTRMRLTQQLPSFIDQVHRRIKVGLTVPQAVDQSAKITSYPLSDVLQRINDRRALGIELQNAFITESQITGVPAFRLLGSIFSVNTRYGGSITSSLESLVKLLRQQDLSRRELKSITGETRMTAWVIGSAPVLVSAYMLTQNPELLINMWYSDTGRQALLFGIVLQLLGIVVIWRMFRSL</sequence>
<dbReference type="AlphaFoldDB" id="A0A2N7J6I0"/>
<dbReference type="EMBL" id="SYUW01000029">
    <property type="protein sequence ID" value="TKF25553.1"/>
    <property type="molecule type" value="Genomic_DNA"/>
</dbReference>
<evidence type="ECO:0000256" key="6">
    <source>
        <dbReference type="SAM" id="Phobius"/>
    </source>
</evidence>
<comment type="caution">
    <text evidence="10">The sequence shown here is derived from an EMBL/GenBank/DDBJ whole genome shotgun (WGS) entry which is preliminary data.</text>
</comment>
<dbReference type="PANTHER" id="PTHR35007">
    <property type="entry name" value="INTEGRAL MEMBRANE PROTEIN-RELATED"/>
    <property type="match status" value="1"/>
</dbReference>
<evidence type="ECO:0000313" key="8">
    <source>
        <dbReference type="EMBL" id="MEZ8089627.1"/>
    </source>
</evidence>
<evidence type="ECO:0000313" key="12">
    <source>
        <dbReference type="Proteomes" id="UP000307574"/>
    </source>
</evidence>
<dbReference type="Pfam" id="PF00482">
    <property type="entry name" value="T2SSF"/>
    <property type="match status" value="1"/>
</dbReference>
<feature type="transmembrane region" description="Helical" evidence="6">
    <location>
        <begin position="66"/>
        <end position="85"/>
    </location>
</feature>
<evidence type="ECO:0000256" key="5">
    <source>
        <dbReference type="ARBA" id="ARBA00023136"/>
    </source>
</evidence>
<feature type="transmembrane region" description="Helical" evidence="6">
    <location>
        <begin position="234"/>
        <end position="251"/>
    </location>
</feature>
<gene>
    <name evidence="8" type="ORF">ACED24_06150</name>
    <name evidence="10" type="ORF">FCV50_17290</name>
    <name evidence="9" type="ORF">FCV52_11535</name>
</gene>
<dbReference type="GO" id="GO:0005886">
    <property type="term" value="C:plasma membrane"/>
    <property type="evidence" value="ECO:0007669"/>
    <property type="project" value="UniProtKB-SubCell"/>
</dbReference>
<evidence type="ECO:0000256" key="3">
    <source>
        <dbReference type="ARBA" id="ARBA00022692"/>
    </source>
</evidence>
<dbReference type="Proteomes" id="UP000305234">
    <property type="component" value="Unassembled WGS sequence"/>
</dbReference>
<evidence type="ECO:0000313" key="13">
    <source>
        <dbReference type="Proteomes" id="UP001569177"/>
    </source>
</evidence>
<reference evidence="11 12" key="1">
    <citation type="submission" date="2019-04" db="EMBL/GenBank/DDBJ databases">
        <title>A reverse ecology approach based on a biological definition of microbial populations.</title>
        <authorList>
            <person name="Arevalo P."/>
            <person name="Vaninsberghe D."/>
            <person name="Elsherbini J."/>
            <person name="Gore J."/>
            <person name="Polz M."/>
        </authorList>
    </citation>
    <scope>NUCLEOTIDE SEQUENCE [LARGE SCALE GENOMIC DNA]</scope>
    <source>
        <strain evidence="9 11">10N.261.46.E4</strain>
        <strain evidence="10 12">10N.261.46.F4</strain>
    </source>
</reference>
<evidence type="ECO:0000256" key="2">
    <source>
        <dbReference type="ARBA" id="ARBA00022475"/>
    </source>
</evidence>
<evidence type="ECO:0000313" key="9">
    <source>
        <dbReference type="EMBL" id="TKF25553.1"/>
    </source>
</evidence>
<feature type="domain" description="Type II secretion system protein GspF" evidence="7">
    <location>
        <begin position="125"/>
        <end position="251"/>
    </location>
</feature>
<evidence type="ECO:0000256" key="1">
    <source>
        <dbReference type="ARBA" id="ARBA00004651"/>
    </source>
</evidence>
<feature type="transmembrane region" description="Helical" evidence="6">
    <location>
        <begin position="91"/>
        <end position="109"/>
    </location>
</feature>
<keyword evidence="13" id="KW-1185">Reference proteome</keyword>
<keyword evidence="2" id="KW-1003">Cell membrane</keyword>
<proteinExistence type="predicted"/>
<keyword evidence="3 6" id="KW-0812">Transmembrane</keyword>
<accession>A0A2N7J6I0</accession>
<dbReference type="EMBL" id="SYUV01000062">
    <property type="protein sequence ID" value="TKF28937.1"/>
    <property type="molecule type" value="Genomic_DNA"/>
</dbReference>
<dbReference type="Proteomes" id="UP000307574">
    <property type="component" value="Unassembled WGS sequence"/>
</dbReference>
<feature type="transmembrane region" description="Helical" evidence="6">
    <location>
        <begin position="271"/>
        <end position="289"/>
    </location>
</feature>
<dbReference type="InterPro" id="IPR018076">
    <property type="entry name" value="T2SS_GspF_dom"/>
</dbReference>
<comment type="subcellular location">
    <subcellularLocation>
        <location evidence="1">Cell membrane</location>
        <topology evidence="1">Multi-pass membrane protein</topology>
    </subcellularLocation>
</comment>
<name>A0A2N7J6I0_9VIBR</name>
<dbReference type="EMBL" id="JBGOOJ010000004">
    <property type="protein sequence ID" value="MEZ8089627.1"/>
    <property type="molecule type" value="Genomic_DNA"/>
</dbReference>
<evidence type="ECO:0000313" key="11">
    <source>
        <dbReference type="Proteomes" id="UP000305234"/>
    </source>
</evidence>
<evidence type="ECO:0000256" key="4">
    <source>
        <dbReference type="ARBA" id="ARBA00022989"/>
    </source>
</evidence>
<keyword evidence="5 6" id="KW-0472">Membrane</keyword>
<evidence type="ECO:0000259" key="7">
    <source>
        <dbReference type="Pfam" id="PF00482"/>
    </source>
</evidence>
<evidence type="ECO:0000313" key="10">
    <source>
        <dbReference type="EMBL" id="TKF28937.1"/>
    </source>
</evidence>
<dbReference type="GeneID" id="93967447"/>
<protein>
    <submittedName>
        <fullName evidence="10">Pilus assembly protein TadB</fullName>
    </submittedName>
    <submittedName>
        <fullName evidence="8">Type II secretion system F family protein</fullName>
    </submittedName>
</protein>
<organism evidence="10 12">
    <name type="scientific">Vibrio kanaloae</name>
    <dbReference type="NCBI Taxonomy" id="170673"/>
    <lineage>
        <taxon>Bacteria</taxon>
        <taxon>Pseudomonadati</taxon>
        <taxon>Pseudomonadota</taxon>
        <taxon>Gammaproteobacteria</taxon>
        <taxon>Vibrionales</taxon>
        <taxon>Vibrionaceae</taxon>
        <taxon>Vibrio</taxon>
    </lineage>
</organism>